<dbReference type="AlphaFoldDB" id="A0A9N9AU10"/>
<dbReference type="EMBL" id="CAJVPK010000696">
    <property type="protein sequence ID" value="CAG8540821.1"/>
    <property type="molecule type" value="Genomic_DNA"/>
</dbReference>
<protein>
    <submittedName>
        <fullName evidence="1">2914_t:CDS:1</fullName>
    </submittedName>
</protein>
<proteinExistence type="predicted"/>
<reference evidence="1" key="1">
    <citation type="submission" date="2021-06" db="EMBL/GenBank/DDBJ databases">
        <authorList>
            <person name="Kallberg Y."/>
            <person name="Tangrot J."/>
            <person name="Rosling A."/>
        </authorList>
    </citation>
    <scope>NUCLEOTIDE SEQUENCE</scope>
    <source>
        <strain evidence="1">AZ414A</strain>
    </source>
</reference>
<keyword evidence="2" id="KW-1185">Reference proteome</keyword>
<name>A0A9N9AU10_9GLOM</name>
<accession>A0A9N9AU10</accession>
<evidence type="ECO:0000313" key="2">
    <source>
        <dbReference type="Proteomes" id="UP000789706"/>
    </source>
</evidence>
<organism evidence="1 2">
    <name type="scientific">Diversispora eburnea</name>
    <dbReference type="NCBI Taxonomy" id="1213867"/>
    <lineage>
        <taxon>Eukaryota</taxon>
        <taxon>Fungi</taxon>
        <taxon>Fungi incertae sedis</taxon>
        <taxon>Mucoromycota</taxon>
        <taxon>Glomeromycotina</taxon>
        <taxon>Glomeromycetes</taxon>
        <taxon>Diversisporales</taxon>
        <taxon>Diversisporaceae</taxon>
        <taxon>Diversispora</taxon>
    </lineage>
</organism>
<gene>
    <name evidence="1" type="ORF">DEBURN_LOCUS6601</name>
</gene>
<evidence type="ECO:0000313" key="1">
    <source>
        <dbReference type="EMBL" id="CAG8540821.1"/>
    </source>
</evidence>
<dbReference type="Proteomes" id="UP000789706">
    <property type="component" value="Unassembled WGS sequence"/>
</dbReference>
<sequence length="53" mass="6031">MDQFYHNNNKFKDILLLKPRSTTPTIPNFQGPGPTKQDDLEFIANGGRLPQES</sequence>
<comment type="caution">
    <text evidence="1">The sequence shown here is derived from an EMBL/GenBank/DDBJ whole genome shotgun (WGS) entry which is preliminary data.</text>
</comment>